<evidence type="ECO:0000256" key="5">
    <source>
        <dbReference type="ARBA" id="ARBA00023136"/>
    </source>
</evidence>
<dbReference type="EMBL" id="OB792944">
    <property type="protein sequence ID" value="CAD7425417.1"/>
    <property type="molecule type" value="Genomic_DNA"/>
</dbReference>
<name>A0A7R9HK91_9NEOP</name>
<evidence type="ECO:0000256" key="2">
    <source>
        <dbReference type="ARBA" id="ARBA00004496"/>
    </source>
</evidence>
<dbReference type="Gene3D" id="1.10.220.60">
    <property type="entry name" value="GRIP domain"/>
    <property type="match status" value="1"/>
</dbReference>
<keyword evidence="4 6" id="KW-0175">Coiled coil</keyword>
<comment type="subcellular location">
    <subcellularLocation>
        <location evidence="2">Cytoplasm</location>
    </subcellularLocation>
    <subcellularLocation>
        <location evidence="1">Endomembrane system</location>
        <topology evidence="1">Peripheral membrane protein</topology>
    </subcellularLocation>
</comment>
<dbReference type="InterPro" id="IPR051952">
    <property type="entry name" value="Golgi-autophagy_related"/>
</dbReference>
<keyword evidence="3" id="KW-0963">Cytoplasm</keyword>
<evidence type="ECO:0000256" key="1">
    <source>
        <dbReference type="ARBA" id="ARBA00004184"/>
    </source>
</evidence>
<protein>
    <recommendedName>
        <fullName evidence="8">GRIP domain-containing protein</fullName>
    </recommendedName>
</protein>
<accession>A0A7R9HK91</accession>
<feature type="domain" description="GRIP" evidence="8">
    <location>
        <begin position="275"/>
        <end position="325"/>
    </location>
</feature>
<keyword evidence="5" id="KW-0472">Membrane</keyword>
<sequence>MRKSRQHESWWNMRKSRQHESWWEVAHPVWVATLRLASDLRTTILNTLVTDVSKKMNCGAIQAEERVIDAVCTSAKERYKGQLNSEAQQIQQLEELEGRLATETATLKGQLGAVEKLAHHSLEAPPVRRLSQHAQLWDNRPNNTAEFTPVKMDLNMALSEREEGEVSNELCVLKGSESIDSTSPNLAISRERHQRLMPLDKLLASSLDDEDNNAPASTSPGTELSLTKEQLSDSERRIRHLSALLSEAEQDLAKLTQLNGVLKEEIRRQQRSVEREQHAQNFEYLKNVVLKFVTLQGGDERSRLVPVLNTILKLSPEETVQLNQVAKGIVTMNCFQPVVLMRKVLQRDGALIYTCGQAHSETLA</sequence>
<dbReference type="PANTHER" id="PTHR23157:SF25">
    <property type="entry name" value="GRIP AND COILED-COIL DOMAIN-CONTAINING PROTEIN 1"/>
    <property type="match status" value="1"/>
</dbReference>
<evidence type="ECO:0000256" key="7">
    <source>
        <dbReference type="SAM" id="MobiDB-lite"/>
    </source>
</evidence>
<dbReference type="InterPro" id="IPR000237">
    <property type="entry name" value="GRIP_dom"/>
</dbReference>
<organism evidence="9">
    <name type="scientific">Timema monikensis</name>
    <dbReference type="NCBI Taxonomy" id="170555"/>
    <lineage>
        <taxon>Eukaryota</taxon>
        <taxon>Metazoa</taxon>
        <taxon>Ecdysozoa</taxon>
        <taxon>Arthropoda</taxon>
        <taxon>Hexapoda</taxon>
        <taxon>Insecta</taxon>
        <taxon>Pterygota</taxon>
        <taxon>Neoptera</taxon>
        <taxon>Polyneoptera</taxon>
        <taxon>Phasmatodea</taxon>
        <taxon>Timematodea</taxon>
        <taxon>Timematoidea</taxon>
        <taxon>Timematidae</taxon>
        <taxon>Timema</taxon>
    </lineage>
</organism>
<dbReference type="PROSITE" id="PS50913">
    <property type="entry name" value="GRIP"/>
    <property type="match status" value="1"/>
</dbReference>
<reference evidence="9" key="1">
    <citation type="submission" date="2020-11" db="EMBL/GenBank/DDBJ databases">
        <authorList>
            <person name="Tran Van P."/>
        </authorList>
    </citation>
    <scope>NUCLEOTIDE SEQUENCE</scope>
</reference>
<evidence type="ECO:0000313" key="9">
    <source>
        <dbReference type="EMBL" id="CAD7425417.1"/>
    </source>
</evidence>
<dbReference type="PANTHER" id="PTHR23157">
    <property type="entry name" value="GRIP AND COILED-COIL DOMAIN-CONTAINING PROTEIN 1"/>
    <property type="match status" value="1"/>
</dbReference>
<evidence type="ECO:0000256" key="4">
    <source>
        <dbReference type="ARBA" id="ARBA00023054"/>
    </source>
</evidence>
<dbReference type="AlphaFoldDB" id="A0A7R9HK91"/>
<gene>
    <name evidence="9" type="ORF">TMSB3V08_LOCUS2327</name>
</gene>
<feature type="region of interest" description="Disordered" evidence="7">
    <location>
        <begin position="207"/>
        <end position="231"/>
    </location>
</feature>
<dbReference type="Pfam" id="PF01465">
    <property type="entry name" value="GRIP"/>
    <property type="match status" value="1"/>
</dbReference>
<evidence type="ECO:0000256" key="3">
    <source>
        <dbReference type="ARBA" id="ARBA00022490"/>
    </source>
</evidence>
<evidence type="ECO:0000259" key="8">
    <source>
        <dbReference type="PROSITE" id="PS50913"/>
    </source>
</evidence>
<evidence type="ECO:0000256" key="6">
    <source>
        <dbReference type="SAM" id="Coils"/>
    </source>
</evidence>
<dbReference type="SMART" id="SM00755">
    <property type="entry name" value="Grip"/>
    <property type="match status" value="1"/>
</dbReference>
<proteinExistence type="predicted"/>
<feature type="coiled-coil region" evidence="6">
    <location>
        <begin position="231"/>
        <end position="272"/>
    </location>
</feature>
<dbReference type="GO" id="GO:0005794">
    <property type="term" value="C:Golgi apparatus"/>
    <property type="evidence" value="ECO:0007669"/>
    <property type="project" value="TreeGrafter"/>
</dbReference>
<feature type="compositionally biased region" description="Polar residues" evidence="7">
    <location>
        <begin position="214"/>
        <end position="229"/>
    </location>
</feature>